<reference evidence="2 3" key="1">
    <citation type="submission" date="2014-07" db="EMBL/GenBank/DDBJ databases">
        <title>Whole Genome Sequence of the Amycolatopsis methanolica 239.</title>
        <authorList>
            <person name="Tang B."/>
        </authorList>
    </citation>
    <scope>NUCLEOTIDE SEQUENCE [LARGE SCALE GENOMIC DNA]</scope>
    <source>
        <strain evidence="2 3">239</strain>
    </source>
</reference>
<name>A0A076MHN0_AMYME</name>
<accession>A0A076MHN0</accession>
<dbReference type="KEGG" id="amq:AMETH_0127"/>
<feature type="coiled-coil region" evidence="1">
    <location>
        <begin position="17"/>
        <end position="113"/>
    </location>
</feature>
<dbReference type="PATRIC" id="fig|1068978.7.peg.137"/>
<keyword evidence="1" id="KW-0175">Coiled coil</keyword>
<dbReference type="EMBL" id="CP009110">
    <property type="protein sequence ID" value="AIJ20219.1"/>
    <property type="molecule type" value="Genomic_DNA"/>
</dbReference>
<dbReference type="HOGENOM" id="CLU_1599294_0_0_11"/>
<evidence type="ECO:0000313" key="3">
    <source>
        <dbReference type="Proteomes" id="UP000062973"/>
    </source>
</evidence>
<dbReference type="STRING" id="1068978.AMETH_0127"/>
<dbReference type="AlphaFoldDB" id="A0A076MHN0"/>
<protein>
    <submittedName>
        <fullName evidence="2">Uncharacterized protein</fullName>
    </submittedName>
</protein>
<keyword evidence="3" id="KW-1185">Reference proteome</keyword>
<dbReference type="eggNOG" id="ENOG50322MM">
    <property type="taxonomic scope" value="Bacteria"/>
</dbReference>
<evidence type="ECO:0000313" key="2">
    <source>
        <dbReference type="EMBL" id="AIJ20219.1"/>
    </source>
</evidence>
<dbReference type="Proteomes" id="UP000062973">
    <property type="component" value="Chromosome"/>
</dbReference>
<sequence>MTDELPDELPGAVRAELTRLRAERVAFTEERERLRTELRESELQIHELTKHRDQLVKQVEKLAGVAERAEQADALARDVLVARAERDSLRAELAETRGERDRLRLRLLDAELQLSGAAQAEAPLTESGTLAAEQRAAELARELDATRATVSWRVTAPLRAVRRRTS</sequence>
<dbReference type="RefSeq" id="WP_017986082.1">
    <property type="nucleotide sequence ID" value="NZ_AQUL01000001.1"/>
</dbReference>
<organism evidence="2 3">
    <name type="scientific">Amycolatopsis methanolica 239</name>
    <dbReference type="NCBI Taxonomy" id="1068978"/>
    <lineage>
        <taxon>Bacteria</taxon>
        <taxon>Bacillati</taxon>
        <taxon>Actinomycetota</taxon>
        <taxon>Actinomycetes</taxon>
        <taxon>Pseudonocardiales</taxon>
        <taxon>Pseudonocardiaceae</taxon>
        <taxon>Amycolatopsis</taxon>
        <taxon>Amycolatopsis methanolica group</taxon>
    </lineage>
</organism>
<gene>
    <name evidence="2" type="ORF">AMETH_0127</name>
</gene>
<evidence type="ECO:0000256" key="1">
    <source>
        <dbReference type="SAM" id="Coils"/>
    </source>
</evidence>
<dbReference type="Gene3D" id="1.10.287.1490">
    <property type="match status" value="1"/>
</dbReference>
<proteinExistence type="predicted"/>